<dbReference type="GeneID" id="82809717"/>
<proteinExistence type="inferred from homology"/>
<evidence type="ECO:0000313" key="7">
    <source>
        <dbReference type="Proteomes" id="UP000276178"/>
    </source>
</evidence>
<dbReference type="EMBL" id="RHHN01000013">
    <property type="protein sequence ID" value="RNB59258.1"/>
    <property type="molecule type" value="Genomic_DNA"/>
</dbReference>
<evidence type="ECO:0000256" key="3">
    <source>
        <dbReference type="ARBA" id="ARBA00023295"/>
    </source>
</evidence>
<dbReference type="SUPFAM" id="SSF48208">
    <property type="entry name" value="Six-hairpin glycosidases"/>
    <property type="match status" value="1"/>
</dbReference>
<keyword evidence="8" id="KW-1185">Reference proteome</keyword>
<accession>A0A3M8B742</accession>
<protein>
    <submittedName>
        <fullName evidence="6">Glycosyl hydrolase</fullName>
    </submittedName>
</protein>
<feature type="transmembrane region" description="Helical" evidence="4">
    <location>
        <begin position="12"/>
        <end position="31"/>
    </location>
</feature>
<keyword evidence="4" id="KW-1133">Transmembrane helix</keyword>
<gene>
    <name evidence="5" type="ORF">BAG01nite_23710</name>
    <name evidence="6" type="ORF">EB820_04245</name>
</gene>
<keyword evidence="2 6" id="KW-0378">Hydrolase</keyword>
<evidence type="ECO:0000313" key="5">
    <source>
        <dbReference type="EMBL" id="GED26269.1"/>
    </source>
</evidence>
<keyword evidence="4" id="KW-0472">Membrane</keyword>
<evidence type="ECO:0000256" key="1">
    <source>
        <dbReference type="ARBA" id="ARBA00009209"/>
    </source>
</evidence>
<dbReference type="RefSeq" id="WP_122952570.1">
    <property type="nucleotide sequence ID" value="NZ_BJOD01000021.1"/>
</dbReference>
<dbReference type="GO" id="GO:0004553">
    <property type="term" value="F:hydrolase activity, hydrolyzing O-glycosyl compounds"/>
    <property type="evidence" value="ECO:0007669"/>
    <property type="project" value="InterPro"/>
</dbReference>
<dbReference type="Proteomes" id="UP000276178">
    <property type="component" value="Unassembled WGS sequence"/>
</dbReference>
<evidence type="ECO:0000256" key="2">
    <source>
        <dbReference type="ARBA" id="ARBA00022801"/>
    </source>
</evidence>
<dbReference type="InterPro" id="IPR012341">
    <property type="entry name" value="6hp_glycosidase-like_sf"/>
</dbReference>
<dbReference type="InterPro" id="IPR008928">
    <property type="entry name" value="6-hairpin_glycosidase_sf"/>
</dbReference>
<keyword evidence="3" id="KW-0326">Glycosidase</keyword>
<dbReference type="Gene3D" id="1.50.10.10">
    <property type="match status" value="1"/>
</dbReference>
<dbReference type="AlphaFoldDB" id="A0A3M8B742"/>
<reference evidence="5 8" key="2">
    <citation type="submission" date="2019-06" db="EMBL/GenBank/DDBJ databases">
        <title>Whole genome shotgun sequence of Brevibacillus agri NBRC 15538.</title>
        <authorList>
            <person name="Hosoyama A."/>
            <person name="Uohara A."/>
            <person name="Ohji S."/>
            <person name="Ichikawa N."/>
        </authorList>
    </citation>
    <scope>NUCLEOTIDE SEQUENCE [LARGE SCALE GENOMIC DNA]</scope>
    <source>
        <strain evidence="5 8">NBRC 15538</strain>
    </source>
</reference>
<comment type="caution">
    <text evidence="6">The sequence shown here is derived from an EMBL/GenBank/DDBJ whole genome shotgun (WGS) entry which is preliminary data.</text>
</comment>
<dbReference type="OrthoDB" id="1779554at2"/>
<dbReference type="Proteomes" id="UP000317180">
    <property type="component" value="Unassembled WGS sequence"/>
</dbReference>
<reference evidence="6 7" key="1">
    <citation type="submission" date="2018-10" db="EMBL/GenBank/DDBJ databases">
        <title>Phylogenomics of Brevibacillus.</title>
        <authorList>
            <person name="Dunlap C."/>
        </authorList>
    </citation>
    <scope>NUCLEOTIDE SEQUENCE [LARGE SCALE GENOMIC DNA]</scope>
    <source>
        <strain evidence="6 7">NRRL NRS 1219</strain>
    </source>
</reference>
<keyword evidence="4" id="KW-0812">Transmembrane</keyword>
<organism evidence="6 7">
    <name type="scientific">Brevibacillus agri</name>
    <dbReference type="NCBI Taxonomy" id="51101"/>
    <lineage>
        <taxon>Bacteria</taxon>
        <taxon>Bacillati</taxon>
        <taxon>Bacillota</taxon>
        <taxon>Bacilli</taxon>
        <taxon>Bacillales</taxon>
        <taxon>Paenibacillaceae</taxon>
        <taxon>Brevibacillus</taxon>
    </lineage>
</organism>
<dbReference type="GO" id="GO:0005975">
    <property type="term" value="P:carbohydrate metabolic process"/>
    <property type="evidence" value="ECO:0007669"/>
    <property type="project" value="InterPro"/>
</dbReference>
<evidence type="ECO:0000256" key="4">
    <source>
        <dbReference type="SAM" id="Phobius"/>
    </source>
</evidence>
<dbReference type="Pfam" id="PF01270">
    <property type="entry name" value="Glyco_hydro_8"/>
    <property type="match status" value="1"/>
</dbReference>
<dbReference type="InterPro" id="IPR002037">
    <property type="entry name" value="Glyco_hydro_8"/>
</dbReference>
<dbReference type="EMBL" id="BJOD01000021">
    <property type="protein sequence ID" value="GED26269.1"/>
    <property type="molecule type" value="Genomic_DNA"/>
</dbReference>
<sequence>MQSDYLNKKAKLLFAGVSMLAVSGCLYFFMLEKQVPSPTEKFIVEHMTNPNGTLATYLLDAPAETADIVAGREALAESLGLWMQYALARDDQKLFDSSYQVLHRYFLSPQTYLYWKLSADGQSHVTTNAFGDDLRIVDALWQAADKWEKEAYNKTANAVTETLLALSIQNGYLVDFHDFAKKESPHTLSLAYVDMSALKRMADHGMIDADMYNRYRDLMRNMPEDGLFYPKIFHVEKQVYSYDDSINLIDQLIVALHRAEIGERSEALVGFLKKEFAQRKQLPGRYDRLSRTPAVSYESPAVYGLAILLALKQDDPDWARELYERMVKLRSEDARYVGGYVFNDNTHIFDNLFPLLAEEAMRSYLD</sequence>
<comment type="similarity">
    <text evidence="1">Belongs to the glycosyl hydrolase 8 (cellulase D) family.</text>
</comment>
<evidence type="ECO:0000313" key="6">
    <source>
        <dbReference type="EMBL" id="RNB59258.1"/>
    </source>
</evidence>
<name>A0A3M8B742_9BACL</name>
<evidence type="ECO:0000313" key="8">
    <source>
        <dbReference type="Proteomes" id="UP000317180"/>
    </source>
</evidence>